<evidence type="ECO:0000256" key="1">
    <source>
        <dbReference type="SAM" id="MobiDB-lite"/>
    </source>
</evidence>
<keyword evidence="3" id="KW-1185">Reference proteome</keyword>
<protein>
    <submittedName>
        <fullName evidence="2">Uncharacterized protein</fullName>
    </submittedName>
</protein>
<sequence length="88" mass="9532">MHDEVLGLLDQHLAELHALRGELARQRTVAPGERWQVAAATAGSARRYARALTLVLGDDIDDDQPLHAATAPCGDHSREIVASSRSRP</sequence>
<reference evidence="2 3" key="1">
    <citation type="submission" date="2019-02" db="EMBL/GenBank/DDBJ databases">
        <title>Sequencing the genomes of 1000 actinobacteria strains.</title>
        <authorList>
            <person name="Klenk H.-P."/>
        </authorList>
    </citation>
    <scope>NUCLEOTIDE SEQUENCE [LARGE SCALE GENOMIC DNA]</scope>
    <source>
        <strain evidence="2 3">DSM 45162</strain>
    </source>
</reference>
<dbReference type="RefSeq" id="WP_130511012.1">
    <property type="nucleotide sequence ID" value="NZ_SHKY01000001.1"/>
</dbReference>
<dbReference type="OrthoDB" id="3298857at2"/>
<evidence type="ECO:0000313" key="2">
    <source>
        <dbReference type="EMBL" id="RZU52391.1"/>
    </source>
</evidence>
<gene>
    <name evidence="2" type="ORF">EV385_4249</name>
</gene>
<proteinExistence type="predicted"/>
<dbReference type="EMBL" id="SHKY01000001">
    <property type="protein sequence ID" value="RZU52391.1"/>
    <property type="molecule type" value="Genomic_DNA"/>
</dbReference>
<dbReference type="Proteomes" id="UP000292564">
    <property type="component" value="Unassembled WGS sequence"/>
</dbReference>
<name>A0A4Q7ZNW7_9ACTN</name>
<feature type="region of interest" description="Disordered" evidence="1">
    <location>
        <begin position="66"/>
        <end position="88"/>
    </location>
</feature>
<dbReference type="AlphaFoldDB" id="A0A4Q7ZNW7"/>
<evidence type="ECO:0000313" key="3">
    <source>
        <dbReference type="Proteomes" id="UP000292564"/>
    </source>
</evidence>
<comment type="caution">
    <text evidence="2">The sequence shown here is derived from an EMBL/GenBank/DDBJ whole genome shotgun (WGS) entry which is preliminary data.</text>
</comment>
<accession>A0A4Q7ZNW7</accession>
<organism evidence="2 3">
    <name type="scientific">Krasilnikovia cinnamomea</name>
    <dbReference type="NCBI Taxonomy" id="349313"/>
    <lineage>
        <taxon>Bacteria</taxon>
        <taxon>Bacillati</taxon>
        <taxon>Actinomycetota</taxon>
        <taxon>Actinomycetes</taxon>
        <taxon>Micromonosporales</taxon>
        <taxon>Micromonosporaceae</taxon>
        <taxon>Krasilnikovia</taxon>
    </lineage>
</organism>